<dbReference type="InterPro" id="IPR002155">
    <property type="entry name" value="Thiolase"/>
</dbReference>
<dbReference type="AlphaFoldDB" id="A0A381PQ29"/>
<dbReference type="EMBL" id="UINC01001039">
    <property type="protein sequence ID" value="SUZ68558.1"/>
    <property type="molecule type" value="Genomic_DNA"/>
</dbReference>
<name>A0A381PQ29_9ZZZZ</name>
<evidence type="ECO:0000259" key="1">
    <source>
        <dbReference type="Pfam" id="PF22691"/>
    </source>
</evidence>
<evidence type="ECO:0000313" key="2">
    <source>
        <dbReference type="EMBL" id="SUZ68558.1"/>
    </source>
</evidence>
<organism evidence="2">
    <name type="scientific">marine metagenome</name>
    <dbReference type="NCBI Taxonomy" id="408172"/>
    <lineage>
        <taxon>unclassified sequences</taxon>
        <taxon>metagenomes</taxon>
        <taxon>ecological metagenomes</taxon>
    </lineage>
</organism>
<accession>A0A381PQ29</accession>
<sequence length="359" mass="36834">MAECAQGALDDAGLTRQDVDGLFGASMTMGMMGIVDLAEYLDLRPDYLDGTNIGGSSFVAHVNHAASAIHAGLCSTALVLYGSTAASNSMAIGTGGTGASKDPGLAFTAPYGMTTVGSYAMYANLHMKTYGTTSEQLAQIAVTMRHHAGLNPLAKMRAPITVDDVLESRMISRPLHLLDCCIISDGGGAVIVTSLERAKDLRSQPVSLLGCGEAVQHQGVGGSDLLTIAAKQSGSTAMKMAGIKHADIDLAMIYDSFTITVLATLENLGFCEPGDGGDFVGDGGIAIGGLLPVNPDGGGLSSNHPGMRGIFLVIEAVKQLRGECGERQVKDARVALAHGTGGTIGDKHSGATLILGVDR</sequence>
<dbReference type="NCBIfam" id="NF004811">
    <property type="entry name" value="PRK06158.1"/>
    <property type="match status" value="1"/>
</dbReference>
<feature type="domain" description="Thiolase C-terminal" evidence="1">
    <location>
        <begin position="212"/>
        <end position="348"/>
    </location>
</feature>
<dbReference type="Gene3D" id="3.40.47.10">
    <property type="match status" value="1"/>
</dbReference>
<dbReference type="InterPro" id="IPR055140">
    <property type="entry name" value="Thiolase_C_2"/>
</dbReference>
<dbReference type="InterPro" id="IPR016039">
    <property type="entry name" value="Thiolase-like"/>
</dbReference>
<proteinExistence type="predicted"/>
<reference evidence="2" key="1">
    <citation type="submission" date="2018-05" db="EMBL/GenBank/DDBJ databases">
        <authorList>
            <person name="Lanie J.A."/>
            <person name="Ng W.-L."/>
            <person name="Kazmierczak K.M."/>
            <person name="Andrzejewski T.M."/>
            <person name="Davidsen T.M."/>
            <person name="Wayne K.J."/>
            <person name="Tettelin H."/>
            <person name="Glass J.I."/>
            <person name="Rusch D."/>
            <person name="Podicherti R."/>
            <person name="Tsui H.-C.T."/>
            <person name="Winkler M.E."/>
        </authorList>
    </citation>
    <scope>NUCLEOTIDE SEQUENCE</scope>
</reference>
<gene>
    <name evidence="2" type="ORF">METZ01_LOCUS21412</name>
</gene>
<dbReference type="GO" id="GO:0016747">
    <property type="term" value="F:acyltransferase activity, transferring groups other than amino-acyl groups"/>
    <property type="evidence" value="ECO:0007669"/>
    <property type="project" value="InterPro"/>
</dbReference>
<dbReference type="SUPFAM" id="SSF53901">
    <property type="entry name" value="Thiolase-like"/>
    <property type="match status" value="2"/>
</dbReference>
<dbReference type="PIRSF" id="PIRSF000429">
    <property type="entry name" value="Ac-CoA_Ac_transf"/>
    <property type="match status" value="1"/>
</dbReference>
<dbReference type="CDD" id="cd00829">
    <property type="entry name" value="SCP-x_thiolase"/>
    <property type="match status" value="1"/>
</dbReference>
<protein>
    <recommendedName>
        <fullName evidence="1">Thiolase C-terminal domain-containing protein</fullName>
    </recommendedName>
</protein>
<dbReference type="PANTHER" id="PTHR42870:SF1">
    <property type="entry name" value="NON-SPECIFIC LIPID-TRANSFER PROTEIN-LIKE 2"/>
    <property type="match status" value="1"/>
</dbReference>
<dbReference type="Pfam" id="PF22691">
    <property type="entry name" value="Thiolase_C_1"/>
    <property type="match status" value="1"/>
</dbReference>
<dbReference type="PANTHER" id="PTHR42870">
    <property type="entry name" value="ACETYL-COA C-ACETYLTRANSFERASE"/>
    <property type="match status" value="1"/>
</dbReference>